<protein>
    <submittedName>
        <fullName evidence="2">COP1-interacting protein 7</fullName>
    </submittedName>
</protein>
<dbReference type="EMBL" id="BJWL01000017">
    <property type="protein sequence ID" value="GFZ04846.1"/>
    <property type="molecule type" value="Genomic_DNA"/>
</dbReference>
<proteinExistence type="predicted"/>
<feature type="compositionally biased region" description="Acidic residues" evidence="1">
    <location>
        <begin position="170"/>
        <end position="189"/>
    </location>
</feature>
<dbReference type="GO" id="GO:0009416">
    <property type="term" value="P:response to light stimulus"/>
    <property type="evidence" value="ECO:0007669"/>
    <property type="project" value="TreeGrafter"/>
</dbReference>
<feature type="region of interest" description="Disordered" evidence="1">
    <location>
        <begin position="492"/>
        <end position="597"/>
    </location>
</feature>
<organism evidence="2 3">
    <name type="scientific">Actinidia rufa</name>
    <dbReference type="NCBI Taxonomy" id="165716"/>
    <lineage>
        <taxon>Eukaryota</taxon>
        <taxon>Viridiplantae</taxon>
        <taxon>Streptophyta</taxon>
        <taxon>Embryophyta</taxon>
        <taxon>Tracheophyta</taxon>
        <taxon>Spermatophyta</taxon>
        <taxon>Magnoliopsida</taxon>
        <taxon>eudicotyledons</taxon>
        <taxon>Gunneridae</taxon>
        <taxon>Pentapetalae</taxon>
        <taxon>asterids</taxon>
        <taxon>Ericales</taxon>
        <taxon>Actinidiaceae</taxon>
        <taxon>Actinidia</taxon>
    </lineage>
</organism>
<name>A0A7J0G235_9ERIC</name>
<dbReference type="Proteomes" id="UP000585474">
    <property type="component" value="Unassembled WGS sequence"/>
</dbReference>
<dbReference type="PANTHER" id="PTHR31008">
    <property type="entry name" value="COP1-INTERACTING PROTEIN-RELATED"/>
    <property type="match status" value="1"/>
</dbReference>
<evidence type="ECO:0000313" key="2">
    <source>
        <dbReference type="EMBL" id="GFZ04846.1"/>
    </source>
</evidence>
<feature type="region of interest" description="Disordered" evidence="1">
    <location>
        <begin position="20"/>
        <end position="44"/>
    </location>
</feature>
<gene>
    <name evidence="2" type="ORF">Acr_17g0004180</name>
</gene>
<feature type="compositionally biased region" description="Low complexity" evidence="1">
    <location>
        <begin position="236"/>
        <end position="247"/>
    </location>
</feature>
<reference evidence="2 3" key="1">
    <citation type="submission" date="2019-07" db="EMBL/GenBank/DDBJ databases">
        <title>De Novo Assembly of kiwifruit Actinidia rufa.</title>
        <authorList>
            <person name="Sugita-Konishi S."/>
            <person name="Sato K."/>
            <person name="Mori E."/>
            <person name="Abe Y."/>
            <person name="Kisaki G."/>
            <person name="Hamano K."/>
            <person name="Suezawa K."/>
            <person name="Otani M."/>
            <person name="Fukuda T."/>
            <person name="Manabe T."/>
            <person name="Gomi K."/>
            <person name="Tabuchi M."/>
            <person name="Akimitsu K."/>
            <person name="Kataoka I."/>
        </authorList>
    </citation>
    <scope>NUCLEOTIDE SEQUENCE [LARGE SCALE GENOMIC DNA]</scope>
    <source>
        <strain evidence="3">cv. Fuchu</strain>
    </source>
</reference>
<feature type="region of interest" description="Disordered" evidence="1">
    <location>
        <begin position="159"/>
        <end position="274"/>
    </location>
</feature>
<accession>A0A7J0G235</accession>
<keyword evidence="3" id="KW-1185">Reference proteome</keyword>
<comment type="caution">
    <text evidence="2">The sequence shown here is derived from an EMBL/GenBank/DDBJ whole genome shotgun (WGS) entry which is preliminary data.</text>
</comment>
<feature type="region of interest" description="Disordered" evidence="1">
    <location>
        <begin position="634"/>
        <end position="655"/>
    </location>
</feature>
<dbReference type="PANTHER" id="PTHR31008:SF4">
    <property type="entry name" value="COP1-INTERACTING PROTEIN 7"/>
    <property type="match status" value="1"/>
</dbReference>
<evidence type="ECO:0000313" key="3">
    <source>
        <dbReference type="Proteomes" id="UP000585474"/>
    </source>
</evidence>
<dbReference type="AlphaFoldDB" id="A0A7J0G235"/>
<feature type="compositionally biased region" description="Basic and acidic residues" evidence="1">
    <location>
        <begin position="545"/>
        <end position="577"/>
    </location>
</feature>
<sequence>MKKEGTQLCPTNPNACLTTNGWSARKSPPNPAHGLGGDNIEGGSIPWGIGAPQSELRDYMNPPRQAPSSCIVFPPHYATLNIRPGTFMDKQPHEAYSYFDYLANLTRDWASTGLKIPKACHHGKEIRSPRVYKVNAVGSEELKEVSYAVCETKEHDTISCPVIPGSQTLEQDDDTDPDSTSESDSDELQGPEKSSSIEQMHRKKHSNSASEENSSDEDELINAESLKQKVEDKYVSSKSPGEGISSSLNSESEKVTKPLASTDSFIVTNRDRSDEGKIRVENFEARDNIRPISKTKDRTYEDLLYSQRAEELEKDSRVISSDYATDSSIIKSQIGGDWFPGNQSDKSATWDKGTRRNIFDGDYTTSGVGDRPQLENNKKDVFVDDSFMVQARSMDKDPFDSQLKTDIYMVSDIAGATQQKISLPDNSQEKVATTGIFEPDDLCMVLGRNSDLETVIASWNPEMDYGNNNALTESIAKIPNEDLADYVDAKLSSNNKGTNSKASGAPGGKASSKEARSKTSVGSLGTSRSEIMSRSKKPSSGSRTIDQKSKSEKEEENRKKKEELMIQRQKRIAERSAARGSNPATSKRTSIENKAAIVSVKNEKPKLQFPEQDKERLQKPILRNSTIDRLAAAKKPGTEKVKSSGKPPGVQCKKNGADTTMALPVESSLGKPTQPSEGIHDSKIIKELHRTSSFENGDKILQRCTLDDKSCNRDLPNGSVSVPVQDHSSQMDCVNCDNEVTSKASPVLEDTTASNGNVQFVPEIME</sequence>
<feature type="compositionally biased region" description="Polar residues" evidence="1">
    <location>
        <begin position="492"/>
        <end position="502"/>
    </location>
</feature>
<evidence type="ECO:0000256" key="1">
    <source>
        <dbReference type="SAM" id="MobiDB-lite"/>
    </source>
</evidence>
<feature type="compositionally biased region" description="Basic and acidic residues" evidence="1">
    <location>
        <begin position="226"/>
        <end position="235"/>
    </location>
</feature>
<dbReference type="OrthoDB" id="2020180at2759"/>
<dbReference type="GO" id="GO:0045893">
    <property type="term" value="P:positive regulation of DNA-templated transcription"/>
    <property type="evidence" value="ECO:0007669"/>
    <property type="project" value="TreeGrafter"/>
</dbReference>
<feature type="compositionally biased region" description="Polar residues" evidence="1">
    <location>
        <begin position="518"/>
        <end position="544"/>
    </location>
</feature>